<dbReference type="KEGG" id="cme:CYME_CMO265C"/>
<dbReference type="OrthoDB" id="10533076at2759"/>
<dbReference type="AlphaFoldDB" id="M1UUP4"/>
<feature type="compositionally biased region" description="Low complexity" evidence="1">
    <location>
        <begin position="402"/>
        <end position="412"/>
    </location>
</feature>
<feature type="compositionally biased region" description="Basic and acidic residues" evidence="1">
    <location>
        <begin position="419"/>
        <end position="431"/>
    </location>
</feature>
<feature type="region of interest" description="Disordered" evidence="1">
    <location>
        <begin position="329"/>
        <end position="471"/>
    </location>
</feature>
<dbReference type="GeneID" id="16995768"/>
<dbReference type="EMBL" id="AP006497">
    <property type="protein sequence ID" value="BAM81606.1"/>
    <property type="molecule type" value="Genomic_DNA"/>
</dbReference>
<sequence>MFWLKPAQARSEATNALAATQPGRQRALQASVWPYAWKRPPQRTTAVTETPSPPPGRSQWWRSHESSSVDSGLSVGYVSPSSTTLSAGCSNGRVVTPSTLLVRERPGIPRVRCLPRAALAVGTGASENAVETEEAERLRWRELFGELVKLNESLSKQPVLGGSTVAIGGRRPPSPAVLPASFSSSEDDFRLRLNEINKIMLQRWRRKRGLGGGGGLWGLLGFGPWADDSQQSVVSEYDATSGAPSLSADCLPGPPMDRDIGISGRGSPLRWLERLWDFIWEQVGLPTFESPPTFVLDAVKRSAVAAWERELAEWNPFWLNETKMTRNWTSGATPGVGSRSSSFLGGTSGPMTPCHRSCDPLRSQAGSVPASVERGTGGCRATADSDTSAEPSSTGSGDAGRARSTGSATASSFPVVAPEPRHLVPAEHGAERSPLALLPRDLDERTSSRPPVDEERWTPDDGIGNAKGVHEPVSDPVRVSFTDVEEVSVLSYIRSDEEFPIYELIAVDTPFGPAIAFFEDAQDAHESVMCMDEAKYPHLTFETIDFQRALECCYYEGSHFLWIPKRGRLPQDVKTVGTFNREGDPDVLRAPIDWHVCAAEKLYPDDDLSADEALRRQRITAENEMLARGFIIEPIPAPERHVFPSSPKRTAHADGYLFSIRPRAQAGSACDSRCDAKSPARDSPAVGQAQ</sequence>
<dbReference type="RefSeq" id="XP_005537642.1">
    <property type="nucleotide sequence ID" value="XM_005537585.1"/>
</dbReference>
<protein>
    <submittedName>
        <fullName evidence="2">Uncharacterized protein</fullName>
    </submittedName>
</protein>
<feature type="compositionally biased region" description="Polar residues" evidence="1">
    <location>
        <begin position="329"/>
        <end position="345"/>
    </location>
</feature>
<evidence type="ECO:0000256" key="1">
    <source>
        <dbReference type="SAM" id="MobiDB-lite"/>
    </source>
</evidence>
<proteinExistence type="predicted"/>
<organism evidence="2 3">
    <name type="scientific">Cyanidioschyzon merolae (strain NIES-3377 / 10D)</name>
    <name type="common">Unicellular red alga</name>
    <dbReference type="NCBI Taxonomy" id="280699"/>
    <lineage>
        <taxon>Eukaryota</taxon>
        <taxon>Rhodophyta</taxon>
        <taxon>Bangiophyceae</taxon>
        <taxon>Cyanidiales</taxon>
        <taxon>Cyanidiaceae</taxon>
        <taxon>Cyanidioschyzon</taxon>
    </lineage>
</organism>
<reference evidence="2 3" key="2">
    <citation type="journal article" date="2007" name="BMC Biol.">
        <title>A 100%-complete sequence reveals unusually simple genomic features in the hot-spring red alga Cyanidioschyzon merolae.</title>
        <authorList>
            <person name="Nozaki H."/>
            <person name="Takano H."/>
            <person name="Misumi O."/>
            <person name="Terasawa K."/>
            <person name="Matsuzaki M."/>
            <person name="Maruyama S."/>
            <person name="Nishida K."/>
            <person name="Yagisawa F."/>
            <person name="Yoshida Y."/>
            <person name="Fujiwara T."/>
            <person name="Takio S."/>
            <person name="Tamura K."/>
            <person name="Chung S.J."/>
            <person name="Nakamura S."/>
            <person name="Kuroiwa H."/>
            <person name="Tanaka K."/>
            <person name="Sato N."/>
            <person name="Kuroiwa T."/>
        </authorList>
    </citation>
    <scope>NUCLEOTIDE SEQUENCE [LARGE SCALE GENOMIC DNA]</scope>
    <source>
        <strain evidence="2 3">10D</strain>
    </source>
</reference>
<keyword evidence="3" id="KW-1185">Reference proteome</keyword>
<feature type="region of interest" description="Disordered" evidence="1">
    <location>
        <begin position="39"/>
        <end position="63"/>
    </location>
</feature>
<feature type="region of interest" description="Disordered" evidence="1">
    <location>
        <begin position="666"/>
        <end position="690"/>
    </location>
</feature>
<accession>M1UUP4</accession>
<dbReference type="HOGENOM" id="CLU_399224_0_0_1"/>
<dbReference type="Proteomes" id="UP000007014">
    <property type="component" value="Chromosome 15"/>
</dbReference>
<reference evidence="2 3" key="1">
    <citation type="journal article" date="2004" name="Nature">
        <title>Genome sequence of the ultrasmall unicellular red alga Cyanidioschyzon merolae 10D.</title>
        <authorList>
            <person name="Matsuzaki M."/>
            <person name="Misumi O."/>
            <person name="Shin-i T."/>
            <person name="Maruyama S."/>
            <person name="Takahara M."/>
            <person name="Miyagishima S."/>
            <person name="Mori T."/>
            <person name="Nishida K."/>
            <person name="Yagisawa F."/>
            <person name="Nishida K."/>
            <person name="Yoshida Y."/>
            <person name="Nishimura Y."/>
            <person name="Nakao S."/>
            <person name="Kobayashi T."/>
            <person name="Momoyama Y."/>
            <person name="Higashiyama T."/>
            <person name="Minoda A."/>
            <person name="Sano M."/>
            <person name="Nomoto H."/>
            <person name="Oishi K."/>
            <person name="Hayashi H."/>
            <person name="Ohta F."/>
            <person name="Nishizaka S."/>
            <person name="Haga S."/>
            <person name="Miura S."/>
            <person name="Morishita T."/>
            <person name="Kabeya Y."/>
            <person name="Terasawa K."/>
            <person name="Suzuki Y."/>
            <person name="Ishii Y."/>
            <person name="Asakawa S."/>
            <person name="Takano H."/>
            <person name="Ohta N."/>
            <person name="Kuroiwa H."/>
            <person name="Tanaka K."/>
            <person name="Shimizu N."/>
            <person name="Sugano S."/>
            <person name="Sato N."/>
            <person name="Nozaki H."/>
            <person name="Ogasawara N."/>
            <person name="Kohara Y."/>
            <person name="Kuroiwa T."/>
        </authorList>
    </citation>
    <scope>NUCLEOTIDE SEQUENCE [LARGE SCALE GENOMIC DNA]</scope>
    <source>
        <strain evidence="2 3">10D</strain>
    </source>
</reference>
<name>M1UUP4_CYAM1</name>
<evidence type="ECO:0000313" key="3">
    <source>
        <dbReference type="Proteomes" id="UP000007014"/>
    </source>
</evidence>
<feature type="compositionally biased region" description="Polar residues" evidence="1">
    <location>
        <begin position="384"/>
        <end position="396"/>
    </location>
</feature>
<evidence type="ECO:0000313" key="2">
    <source>
        <dbReference type="EMBL" id="BAM81606.1"/>
    </source>
</evidence>
<feature type="compositionally biased region" description="Basic and acidic residues" evidence="1">
    <location>
        <begin position="440"/>
        <end position="459"/>
    </location>
</feature>
<dbReference type="Gramene" id="CMO265CT">
    <property type="protein sequence ID" value="CMO265CT"/>
    <property type="gene ID" value="CMO265C"/>
</dbReference>
<gene>
    <name evidence="2" type="ORF">CYME_CMO265C</name>
</gene>